<evidence type="ECO:0000256" key="6">
    <source>
        <dbReference type="ARBA" id="ARBA00022692"/>
    </source>
</evidence>
<feature type="transmembrane region" description="Helical" evidence="15">
    <location>
        <begin position="257"/>
        <end position="276"/>
    </location>
</feature>
<protein>
    <recommendedName>
        <fullName evidence="12">Monocarboxylate transporter 13</fullName>
    </recommendedName>
    <alternativeName>
        <fullName evidence="13">Solute carrier family 16 member 13</fullName>
    </alternativeName>
</protein>
<dbReference type="Pfam" id="PF07690">
    <property type="entry name" value="MFS_1"/>
    <property type="match status" value="1"/>
</dbReference>
<evidence type="ECO:0000256" key="1">
    <source>
        <dbReference type="ARBA" id="ARBA00004651"/>
    </source>
</evidence>
<reference evidence="17" key="1">
    <citation type="submission" date="2025-08" db="UniProtKB">
        <authorList>
            <consortium name="Ensembl"/>
        </authorList>
    </citation>
    <scope>IDENTIFICATION</scope>
</reference>
<comment type="similarity">
    <text evidence="3">Belongs to the major facilitator superfamily. Monocarboxylate porter (TC 2.A.1.13) family.</text>
</comment>
<dbReference type="InterPro" id="IPR048233">
    <property type="entry name" value="MFS_MCT_13"/>
</dbReference>
<feature type="transmembrane region" description="Helical" evidence="15">
    <location>
        <begin position="288"/>
        <end position="308"/>
    </location>
</feature>
<keyword evidence="18" id="KW-1185">Reference proteome</keyword>
<evidence type="ECO:0000313" key="17">
    <source>
        <dbReference type="Ensembl" id="ENSXCOP00000002180.1"/>
    </source>
</evidence>
<evidence type="ECO:0000256" key="5">
    <source>
        <dbReference type="ARBA" id="ARBA00022475"/>
    </source>
</evidence>
<dbReference type="GO" id="GO:0008028">
    <property type="term" value="F:monocarboxylic acid transmembrane transporter activity"/>
    <property type="evidence" value="ECO:0007669"/>
    <property type="project" value="TreeGrafter"/>
</dbReference>
<dbReference type="GO" id="GO:0015293">
    <property type="term" value="F:symporter activity"/>
    <property type="evidence" value="ECO:0007669"/>
    <property type="project" value="UniProtKB-KW"/>
</dbReference>
<keyword evidence="6 15" id="KW-0812">Transmembrane</keyword>
<dbReference type="CDD" id="cd17423">
    <property type="entry name" value="MFS_MCT11_13"/>
    <property type="match status" value="1"/>
</dbReference>
<evidence type="ECO:0000256" key="3">
    <source>
        <dbReference type="ARBA" id="ARBA00006727"/>
    </source>
</evidence>
<feature type="transmembrane region" description="Helical" evidence="15">
    <location>
        <begin position="381"/>
        <end position="406"/>
    </location>
</feature>
<dbReference type="GO" id="GO:0005886">
    <property type="term" value="C:plasma membrane"/>
    <property type="evidence" value="ECO:0007669"/>
    <property type="project" value="UniProtKB-SubCell"/>
</dbReference>
<dbReference type="InterPro" id="IPR036259">
    <property type="entry name" value="MFS_trans_sf"/>
</dbReference>
<proteinExistence type="inferred from homology"/>
<keyword evidence="8 15" id="KW-1133">Transmembrane helix</keyword>
<feature type="transmembrane region" description="Helical" evidence="15">
    <location>
        <begin position="315"/>
        <end position="343"/>
    </location>
</feature>
<feature type="compositionally biased region" description="Polar residues" evidence="14">
    <location>
        <begin position="454"/>
        <end position="469"/>
    </location>
</feature>
<evidence type="ECO:0000256" key="8">
    <source>
        <dbReference type="ARBA" id="ARBA00022989"/>
    </source>
</evidence>
<keyword evidence="9" id="KW-0333">Golgi apparatus</keyword>
<feature type="region of interest" description="Disordered" evidence="14">
    <location>
        <begin position="434"/>
        <end position="496"/>
    </location>
</feature>
<dbReference type="GO" id="GO:0000139">
    <property type="term" value="C:Golgi membrane"/>
    <property type="evidence" value="ECO:0007669"/>
    <property type="project" value="UniProtKB-SubCell"/>
</dbReference>
<dbReference type="InterPro" id="IPR050327">
    <property type="entry name" value="Proton-linked_MCT"/>
</dbReference>
<name>A0A3B5KVY9_9TELE</name>
<dbReference type="SUPFAM" id="SSF103473">
    <property type="entry name" value="MFS general substrate transporter"/>
    <property type="match status" value="1"/>
</dbReference>
<accession>A0A3B5KVY9</accession>
<dbReference type="Ensembl" id="ENSXCOT00000002211.1">
    <property type="protein sequence ID" value="ENSXCOP00000002180.1"/>
    <property type="gene ID" value="ENSXCOG00000001737.1"/>
</dbReference>
<evidence type="ECO:0000256" key="9">
    <source>
        <dbReference type="ARBA" id="ARBA00023034"/>
    </source>
</evidence>
<keyword evidence="4" id="KW-0813">Transport</keyword>
<dbReference type="Proteomes" id="UP000261380">
    <property type="component" value="Unplaced"/>
</dbReference>
<feature type="transmembrane region" description="Helical" evidence="15">
    <location>
        <begin position="224"/>
        <end position="245"/>
    </location>
</feature>
<feature type="transmembrane region" description="Helical" evidence="15">
    <location>
        <begin position="93"/>
        <end position="116"/>
    </location>
</feature>
<dbReference type="Gene3D" id="1.20.1250.20">
    <property type="entry name" value="MFS general substrate transporter like domains"/>
    <property type="match status" value="2"/>
</dbReference>
<feature type="transmembrane region" description="Helical" evidence="15">
    <location>
        <begin position="59"/>
        <end position="81"/>
    </location>
</feature>
<evidence type="ECO:0000313" key="18">
    <source>
        <dbReference type="Proteomes" id="UP000261380"/>
    </source>
</evidence>
<dbReference type="InterPro" id="IPR011701">
    <property type="entry name" value="MFS"/>
</dbReference>
<feature type="domain" description="Major facilitator superfamily (MFS) profile" evidence="16">
    <location>
        <begin position="21"/>
        <end position="407"/>
    </location>
</feature>
<evidence type="ECO:0000256" key="12">
    <source>
        <dbReference type="ARBA" id="ARBA00073869"/>
    </source>
</evidence>
<dbReference type="FunFam" id="1.20.1250.20:FF:000163">
    <property type="entry name" value="Putative monocarboxylate transporter 13"/>
    <property type="match status" value="1"/>
</dbReference>
<dbReference type="PANTHER" id="PTHR11360">
    <property type="entry name" value="MONOCARBOXYLATE TRANSPORTER"/>
    <property type="match status" value="1"/>
</dbReference>
<feature type="transmembrane region" description="Helical" evidence="15">
    <location>
        <begin position="147"/>
        <end position="167"/>
    </location>
</feature>
<feature type="transmembrane region" description="Helical" evidence="15">
    <location>
        <begin position="20"/>
        <end position="47"/>
    </location>
</feature>
<dbReference type="AlphaFoldDB" id="A0A3B5KVY9"/>
<evidence type="ECO:0000256" key="4">
    <source>
        <dbReference type="ARBA" id="ARBA00022448"/>
    </source>
</evidence>
<dbReference type="PANTHER" id="PTHR11360:SF19">
    <property type="entry name" value="MONOCARBOXYLATE TRANSPORTER 13"/>
    <property type="match status" value="1"/>
</dbReference>
<evidence type="ECO:0000256" key="2">
    <source>
        <dbReference type="ARBA" id="ARBA00004653"/>
    </source>
</evidence>
<evidence type="ECO:0000256" key="11">
    <source>
        <dbReference type="ARBA" id="ARBA00059080"/>
    </source>
</evidence>
<dbReference type="InterPro" id="IPR020846">
    <property type="entry name" value="MFS_dom"/>
</dbReference>
<keyword evidence="10 15" id="KW-0472">Membrane</keyword>
<keyword evidence="5" id="KW-1003">Cell membrane</keyword>
<evidence type="ECO:0000256" key="10">
    <source>
        <dbReference type="ARBA" id="ARBA00023136"/>
    </source>
</evidence>
<evidence type="ECO:0000256" key="7">
    <source>
        <dbReference type="ARBA" id="ARBA00022847"/>
    </source>
</evidence>
<reference evidence="17" key="2">
    <citation type="submission" date="2025-09" db="UniProtKB">
        <authorList>
            <consortium name="Ensembl"/>
        </authorList>
    </citation>
    <scope>IDENTIFICATION</scope>
</reference>
<keyword evidence="7" id="KW-0769">Symport</keyword>
<evidence type="ECO:0000256" key="13">
    <source>
        <dbReference type="ARBA" id="ARBA00078721"/>
    </source>
</evidence>
<evidence type="ECO:0000259" key="16">
    <source>
        <dbReference type="PROSITE" id="PS50850"/>
    </source>
</evidence>
<organism evidence="17 18">
    <name type="scientific">Xiphophorus couchianus</name>
    <name type="common">Monterrey platyfish</name>
    <dbReference type="NCBI Taxonomy" id="32473"/>
    <lineage>
        <taxon>Eukaryota</taxon>
        <taxon>Metazoa</taxon>
        <taxon>Chordata</taxon>
        <taxon>Craniata</taxon>
        <taxon>Vertebrata</taxon>
        <taxon>Euteleostomi</taxon>
        <taxon>Actinopterygii</taxon>
        <taxon>Neopterygii</taxon>
        <taxon>Teleostei</taxon>
        <taxon>Neoteleostei</taxon>
        <taxon>Acanthomorphata</taxon>
        <taxon>Ovalentaria</taxon>
        <taxon>Atherinomorphae</taxon>
        <taxon>Cyprinodontiformes</taxon>
        <taxon>Poeciliidae</taxon>
        <taxon>Poeciliinae</taxon>
        <taxon>Xiphophorus</taxon>
    </lineage>
</organism>
<dbReference type="PROSITE" id="PS50850">
    <property type="entry name" value="MFS"/>
    <property type="match status" value="1"/>
</dbReference>
<dbReference type="STRING" id="32473.ENSXCOP00000002180"/>
<comment type="function">
    <text evidence="11">Proton-linked monocarboxylate transporter. May catalyze the transport of monocarboxylates across the plasma membrane.</text>
</comment>
<dbReference type="GeneTree" id="ENSGT00940000159372"/>
<feature type="transmembrane region" description="Helical" evidence="15">
    <location>
        <begin position="355"/>
        <end position="374"/>
    </location>
</feature>
<comment type="subcellular location">
    <subcellularLocation>
        <location evidence="1">Cell membrane</location>
        <topology evidence="1">Multi-pass membrane protein</topology>
    </subcellularLocation>
    <subcellularLocation>
        <location evidence="2">Golgi apparatus membrane</location>
        <topology evidence="2">Multi-pass membrane protein</topology>
    </subcellularLocation>
</comment>
<evidence type="ECO:0000256" key="15">
    <source>
        <dbReference type="SAM" id="Phobius"/>
    </source>
</evidence>
<sequence length="496" mass="54020">LTYSTPRDQGDGAEGPDGGWGWVLVVAMFVSTSLVFGLMRGLGIFFVEFVQYFEESAQAISWISSIGLAAQQFFSLLGAALCNAYNTRLVVMTGGFLSGLGLILASQATCLVHLYLSMGVLSGLGWGLVFTPMVATVMASFTRRRALAVGLGFSSIGLSSFAFNPLFQLLVETYTWRGALLILGGLSLNIMACGALIRPESSLPDLLQRVSSYLEVSLLCERPYLTYALGVTLLNFGYFVPYFHLVAHSRQVGFSEYRAAFIMSAAGITDIFGRIASGWFSDLGRFRVVHLLTLWTALAGVFIMLLPVSSLTRSYTVMIVISLLYGFCSGALTSMVFAVVPMIMGVERMMGGLGLLQLIESCAGLLGTPLSGWLRDMTGNYTASFVVAGSFVLLGSLTMTTLPHYFSCAEPPPPQRPVLVDNSETLNLELRQDGCSPEFNHQTQLRPDGHLSGQRRSTSKTDQQTNTFHISPPWNGPWRQKATKPTREARNLTNRS</sequence>
<evidence type="ECO:0000256" key="14">
    <source>
        <dbReference type="SAM" id="MobiDB-lite"/>
    </source>
</evidence>
<feature type="transmembrane region" description="Helical" evidence="15">
    <location>
        <begin position="179"/>
        <end position="197"/>
    </location>
</feature>
<feature type="transmembrane region" description="Helical" evidence="15">
    <location>
        <begin position="123"/>
        <end position="141"/>
    </location>
</feature>